<proteinExistence type="predicted"/>
<name>T1J241_STRMM</name>
<keyword evidence="2" id="KW-1185">Reference proteome</keyword>
<evidence type="ECO:0000313" key="2">
    <source>
        <dbReference type="Proteomes" id="UP000014500"/>
    </source>
</evidence>
<reference evidence="2" key="1">
    <citation type="submission" date="2011-05" db="EMBL/GenBank/DDBJ databases">
        <authorList>
            <person name="Richards S.R."/>
            <person name="Qu J."/>
            <person name="Jiang H."/>
            <person name="Jhangiani S.N."/>
            <person name="Agravi P."/>
            <person name="Goodspeed R."/>
            <person name="Gross S."/>
            <person name="Mandapat C."/>
            <person name="Jackson L."/>
            <person name="Mathew T."/>
            <person name="Pu L."/>
            <person name="Thornton R."/>
            <person name="Saada N."/>
            <person name="Wilczek-Boney K.B."/>
            <person name="Lee S."/>
            <person name="Kovar C."/>
            <person name="Wu Y."/>
            <person name="Scherer S.E."/>
            <person name="Worley K.C."/>
            <person name="Muzny D.M."/>
            <person name="Gibbs R."/>
        </authorList>
    </citation>
    <scope>NUCLEOTIDE SEQUENCE</scope>
    <source>
        <strain evidence="2">Brora</strain>
    </source>
</reference>
<organism evidence="1 2">
    <name type="scientific">Strigamia maritima</name>
    <name type="common">European centipede</name>
    <name type="synonym">Geophilus maritimus</name>
    <dbReference type="NCBI Taxonomy" id="126957"/>
    <lineage>
        <taxon>Eukaryota</taxon>
        <taxon>Metazoa</taxon>
        <taxon>Ecdysozoa</taxon>
        <taxon>Arthropoda</taxon>
        <taxon>Myriapoda</taxon>
        <taxon>Chilopoda</taxon>
        <taxon>Pleurostigmophora</taxon>
        <taxon>Geophilomorpha</taxon>
        <taxon>Linotaeniidae</taxon>
        <taxon>Strigamia</taxon>
    </lineage>
</organism>
<dbReference type="Proteomes" id="UP000014500">
    <property type="component" value="Unassembled WGS sequence"/>
</dbReference>
<dbReference type="EMBL" id="JH431795">
    <property type="status" value="NOT_ANNOTATED_CDS"/>
    <property type="molecule type" value="Genomic_DNA"/>
</dbReference>
<protein>
    <submittedName>
        <fullName evidence="1">Uncharacterized protein</fullName>
    </submittedName>
</protein>
<dbReference type="EnsemblMetazoa" id="SMAR007617-RA">
    <property type="protein sequence ID" value="SMAR007617-PA"/>
    <property type="gene ID" value="SMAR007617"/>
</dbReference>
<dbReference type="HOGENOM" id="CLU_2674227_0_0_1"/>
<reference evidence="1" key="2">
    <citation type="submission" date="2015-02" db="UniProtKB">
        <authorList>
            <consortium name="EnsemblMetazoa"/>
        </authorList>
    </citation>
    <scope>IDENTIFICATION</scope>
</reference>
<dbReference type="AlphaFoldDB" id="T1J241"/>
<evidence type="ECO:0000313" key="1">
    <source>
        <dbReference type="EnsemblMetazoa" id="SMAR007617-PA"/>
    </source>
</evidence>
<accession>T1J241</accession>
<sequence length="75" mass="8313">MISLLLQAALEIQSYPVSDDNPGSVLGYSGNYYLAYDIGHTTALQMQCGSVLVRVLSLPSNLSRQFSFQDIYHEI</sequence>